<protein>
    <submittedName>
        <fullName evidence="1">Histidine phosphatase family protein</fullName>
    </submittedName>
</protein>
<dbReference type="AlphaFoldDB" id="A0A4S8QC38"/>
<dbReference type="GO" id="GO:0005737">
    <property type="term" value="C:cytoplasm"/>
    <property type="evidence" value="ECO:0007669"/>
    <property type="project" value="TreeGrafter"/>
</dbReference>
<evidence type="ECO:0000313" key="2">
    <source>
        <dbReference type="Proteomes" id="UP000308760"/>
    </source>
</evidence>
<dbReference type="CDD" id="cd07067">
    <property type="entry name" value="HP_PGM_like"/>
    <property type="match status" value="1"/>
</dbReference>
<name>A0A4S8QC38_9ACTN</name>
<sequence>MGLPPGLDRDAGDPVARTRRRLRLAVAPGRPEGDRVSFSKLTLIRHALTAATRRHAFPRDEPLDEAGEAQAAALRGKLEADHAVTAPARRCRRTAELAGFAAAPDPRWSELDFGDWSGATLKEIGERDPDGLTTWLADPESAPPGGESLGDLNKRVREAMAELDVPGGDTVVFTSGGPIKAALVAALDAPETAFWRLDVAPCSVTVLYGRDGTWTVRRVNADPEGSLR</sequence>
<dbReference type="InterPro" id="IPR029033">
    <property type="entry name" value="His_PPase_superfam"/>
</dbReference>
<reference evidence="2" key="1">
    <citation type="submission" date="2019-04" db="EMBL/GenBank/DDBJ databases">
        <title>Nocardioides xinjiangensis sp. nov.</title>
        <authorList>
            <person name="Liu S."/>
        </authorList>
    </citation>
    <scope>NUCLEOTIDE SEQUENCE [LARGE SCALE GENOMIC DNA]</scope>
    <source>
        <strain evidence="2">18</strain>
    </source>
</reference>
<dbReference type="PANTHER" id="PTHR48100:SF2">
    <property type="entry name" value="CONSERVED PROTEIN"/>
    <property type="match status" value="1"/>
</dbReference>
<dbReference type="SMART" id="SM00855">
    <property type="entry name" value="PGAM"/>
    <property type="match status" value="1"/>
</dbReference>
<dbReference type="GO" id="GO:0016791">
    <property type="term" value="F:phosphatase activity"/>
    <property type="evidence" value="ECO:0007669"/>
    <property type="project" value="TreeGrafter"/>
</dbReference>
<dbReference type="InterPro" id="IPR013078">
    <property type="entry name" value="His_Pase_superF_clade-1"/>
</dbReference>
<evidence type="ECO:0000313" key="1">
    <source>
        <dbReference type="EMBL" id="THV42077.1"/>
    </source>
</evidence>
<organism evidence="1 2">
    <name type="scientific">Glycomyces buryatensis</name>
    <dbReference type="NCBI Taxonomy" id="2570927"/>
    <lineage>
        <taxon>Bacteria</taxon>
        <taxon>Bacillati</taxon>
        <taxon>Actinomycetota</taxon>
        <taxon>Actinomycetes</taxon>
        <taxon>Glycomycetales</taxon>
        <taxon>Glycomycetaceae</taxon>
        <taxon>Glycomyces</taxon>
    </lineage>
</organism>
<dbReference type="InterPro" id="IPR050275">
    <property type="entry name" value="PGM_Phosphatase"/>
</dbReference>
<dbReference type="Gene3D" id="3.40.50.1240">
    <property type="entry name" value="Phosphoglycerate mutase-like"/>
    <property type="match status" value="1"/>
</dbReference>
<dbReference type="Pfam" id="PF00300">
    <property type="entry name" value="His_Phos_1"/>
    <property type="match status" value="1"/>
</dbReference>
<proteinExistence type="predicted"/>
<accession>A0A4S8QC38</accession>
<dbReference type="Proteomes" id="UP000308760">
    <property type="component" value="Unassembled WGS sequence"/>
</dbReference>
<comment type="caution">
    <text evidence="1">The sequence shown here is derived from an EMBL/GenBank/DDBJ whole genome shotgun (WGS) entry which is preliminary data.</text>
</comment>
<reference evidence="1 2" key="2">
    <citation type="submission" date="2019-05" db="EMBL/GenBank/DDBJ databases">
        <title>Glycomyces buryatensis sp. nov.</title>
        <authorList>
            <person name="Nikitina E."/>
        </authorList>
    </citation>
    <scope>NUCLEOTIDE SEQUENCE [LARGE SCALE GENOMIC DNA]</scope>
    <source>
        <strain evidence="1 2">18</strain>
    </source>
</reference>
<dbReference type="OrthoDB" id="7502553at2"/>
<dbReference type="PANTHER" id="PTHR48100">
    <property type="entry name" value="BROAD-SPECIFICITY PHOSPHATASE YOR283W-RELATED"/>
    <property type="match status" value="1"/>
</dbReference>
<gene>
    <name evidence="1" type="ORF">FAB82_08250</name>
</gene>
<keyword evidence="2" id="KW-1185">Reference proteome</keyword>
<dbReference type="EMBL" id="STGY01000030">
    <property type="protein sequence ID" value="THV42077.1"/>
    <property type="molecule type" value="Genomic_DNA"/>
</dbReference>
<dbReference type="SUPFAM" id="SSF53254">
    <property type="entry name" value="Phosphoglycerate mutase-like"/>
    <property type="match status" value="1"/>
</dbReference>